<evidence type="ECO:0000256" key="3">
    <source>
        <dbReference type="ARBA" id="ARBA00022989"/>
    </source>
</evidence>
<dbReference type="InterPro" id="IPR036465">
    <property type="entry name" value="vWFA_dom_sf"/>
</dbReference>
<evidence type="ECO:0000313" key="7">
    <source>
        <dbReference type="Proteomes" id="UP000198629"/>
    </source>
</evidence>
<dbReference type="Gene3D" id="3.40.50.410">
    <property type="entry name" value="von Willebrand factor, type A domain"/>
    <property type="match status" value="1"/>
</dbReference>
<evidence type="ECO:0000256" key="1">
    <source>
        <dbReference type="ARBA" id="ARBA00022475"/>
    </source>
</evidence>
<dbReference type="Pfam" id="PF13519">
    <property type="entry name" value="VWA_2"/>
    <property type="match status" value="1"/>
</dbReference>
<keyword evidence="2" id="KW-0812">Transmembrane</keyword>
<keyword evidence="1" id="KW-1003">Cell membrane</keyword>
<name>A0A1G9B3Y6_9PROT</name>
<keyword evidence="4" id="KW-0472">Membrane</keyword>
<dbReference type="CDD" id="cd00198">
    <property type="entry name" value="vWFA"/>
    <property type="match status" value="1"/>
</dbReference>
<evidence type="ECO:0000259" key="5">
    <source>
        <dbReference type="PROSITE" id="PS50234"/>
    </source>
</evidence>
<dbReference type="PANTHER" id="PTHR22550:SF5">
    <property type="entry name" value="LEUCINE ZIPPER PROTEIN 4"/>
    <property type="match status" value="1"/>
</dbReference>
<organism evidence="6 7">
    <name type="scientific">Methylophilus rhizosphaerae</name>
    <dbReference type="NCBI Taxonomy" id="492660"/>
    <lineage>
        <taxon>Bacteria</taxon>
        <taxon>Pseudomonadati</taxon>
        <taxon>Pseudomonadota</taxon>
        <taxon>Betaproteobacteria</taxon>
        <taxon>Nitrosomonadales</taxon>
        <taxon>Methylophilaceae</taxon>
        <taxon>Methylophilus</taxon>
    </lineage>
</organism>
<feature type="domain" description="VWFA" evidence="5">
    <location>
        <begin position="81"/>
        <end position="280"/>
    </location>
</feature>
<dbReference type="Proteomes" id="UP000198629">
    <property type="component" value="Unassembled WGS sequence"/>
</dbReference>
<dbReference type="EMBL" id="FNFX01000002">
    <property type="protein sequence ID" value="SDK34229.1"/>
    <property type="molecule type" value="Genomic_DNA"/>
</dbReference>
<evidence type="ECO:0000256" key="4">
    <source>
        <dbReference type="ARBA" id="ARBA00023136"/>
    </source>
</evidence>
<dbReference type="SUPFAM" id="SSF53300">
    <property type="entry name" value="vWA-like"/>
    <property type="match status" value="1"/>
</dbReference>
<keyword evidence="3" id="KW-1133">Transmembrane helix</keyword>
<dbReference type="PANTHER" id="PTHR22550">
    <property type="entry name" value="SPORE GERMINATION PROTEIN"/>
    <property type="match status" value="1"/>
</dbReference>
<accession>A0A1G9B3Y6</accession>
<dbReference type="InterPro" id="IPR002035">
    <property type="entry name" value="VWF_A"/>
</dbReference>
<dbReference type="STRING" id="492660.SAMN05192566_0977"/>
<gene>
    <name evidence="6" type="ORF">SAMN05192566_0977</name>
</gene>
<keyword evidence="7" id="KW-1185">Reference proteome</keyword>
<evidence type="ECO:0000256" key="2">
    <source>
        <dbReference type="ARBA" id="ARBA00022692"/>
    </source>
</evidence>
<dbReference type="RefSeq" id="WP_091470911.1">
    <property type="nucleotide sequence ID" value="NZ_FNFX01000002.1"/>
</dbReference>
<reference evidence="7" key="1">
    <citation type="submission" date="2016-10" db="EMBL/GenBank/DDBJ databases">
        <authorList>
            <person name="Varghese N."/>
            <person name="Submissions S."/>
        </authorList>
    </citation>
    <scope>NUCLEOTIDE SEQUENCE [LARGE SCALE GENOMIC DNA]</scope>
    <source>
        <strain evidence="7">CBMB127</strain>
    </source>
</reference>
<protein>
    <submittedName>
        <fullName evidence="6">MxaC protein</fullName>
    </submittedName>
</protein>
<proteinExistence type="predicted"/>
<dbReference type="PROSITE" id="PS50234">
    <property type="entry name" value="VWFA"/>
    <property type="match status" value="1"/>
</dbReference>
<evidence type="ECO:0000313" key="6">
    <source>
        <dbReference type="EMBL" id="SDK34229.1"/>
    </source>
</evidence>
<dbReference type="InterPro" id="IPR050768">
    <property type="entry name" value="UPF0353/GerABKA_families"/>
</dbReference>
<sequence length="328" mass="36166">MAFNHPWILWAIPLALLPLLLERSHSKHYSWVGLLPPDPLSSLIGLLLKMLAAISILFVILGLAGPHTLEQQVQRTGIGAQIGLVLDRSASMDDPFVGDKDGHIGETKSVAAARILTHFVQGRRNDMMGVITFSNSAMYVLPLTENKDALLSAIQATAGNSLFQTNIGGGLTSAVELFKNVPDSGSRAIILISDGAGRVSELVQQKLRDWLQRYNIGLYWIVLHQPGGVTIFDPKYAESSYTGPMPAEVLLYQYFQTLRTPFSAYEASDPKSLEAAIADINSKEKKPIQYMEKIPGHDYTNVCYWIAIAMIVILLAVKYLEINTWRSA</sequence>
<dbReference type="SMART" id="SM00327">
    <property type="entry name" value="VWA"/>
    <property type="match status" value="1"/>
</dbReference>
<dbReference type="OrthoDB" id="6206554at2"/>
<dbReference type="AlphaFoldDB" id="A0A1G9B3Y6"/>